<dbReference type="Gene3D" id="3.30.70.270">
    <property type="match status" value="1"/>
</dbReference>
<keyword evidence="1" id="KW-1133">Transmembrane helix</keyword>
<feature type="domain" description="GGDEF" evidence="4">
    <location>
        <begin position="675"/>
        <end position="808"/>
    </location>
</feature>
<evidence type="ECO:0000259" key="2">
    <source>
        <dbReference type="PROSITE" id="PS50113"/>
    </source>
</evidence>
<dbReference type="Pfam" id="PF08447">
    <property type="entry name" value="PAS_3"/>
    <property type="match status" value="2"/>
</dbReference>
<dbReference type="PANTHER" id="PTHR44757:SF2">
    <property type="entry name" value="BIOFILM ARCHITECTURE MAINTENANCE PROTEIN MBAA"/>
    <property type="match status" value="1"/>
</dbReference>
<evidence type="ECO:0000259" key="3">
    <source>
        <dbReference type="PROSITE" id="PS50883"/>
    </source>
</evidence>
<feature type="transmembrane region" description="Helical" evidence="1">
    <location>
        <begin position="340"/>
        <end position="362"/>
    </location>
</feature>
<dbReference type="PROSITE" id="PS50887">
    <property type="entry name" value="GGDEF"/>
    <property type="match status" value="1"/>
</dbReference>
<feature type="domain" description="PAC" evidence="2">
    <location>
        <begin position="454"/>
        <end position="505"/>
    </location>
</feature>
<accession>A0A2U8W7C5</accession>
<dbReference type="AlphaFoldDB" id="A0A2U8W7C5"/>
<gene>
    <name evidence="5" type="ORF">DK389_13110</name>
</gene>
<sequence length="1071" mass="117402">MDVDEQPLQSLHSGPQYGAKTLLVSLTALGTHSPKIKHPARGRGNGLRAIAHVGGSTCLSNHRACCMSLPIPTRPLVLYAMAFALALVVPTLIFCAVITWHWVSAEQERYQATTIDLTQRAADEIDRFIEARITMLQALATSPALDAGDFSRFDQQGRDLLEAEGIAVILRDPTGQQRVNTRKPFGTSLPQTPADADRIMAETKRPYVSDLTTGHFLKLPMVVLSVPVTRAGKLLYILDASMHPLVFADLLQRSGIRAPYFGTISDRNGLIIARSINSSSMIGQRARCFSEHNPGQGTWSGTDADGQRIAVHFLRSSLTGWQVSIGIEEAALVAPLTRSIALLAGLGAFLAFIAIAVSLPILCRMLDAQRAADAATQSYAEAEARQRMLADALPQMVWVMSGDRGDATYSNRQFRGFYGPYGATRSERFKRLHPEDSPRFVEAWDAARTVGQPYEIEARLCRQDGVYRWHKLIVIPVRREGEVVEWLGTALDIDDILTARRQLEETTDLLRLAQEAAEAGLWEWNVQTGLVRHSAESARMHGIPVTPEVSSDCVVEMTIAEWEARVCPDDLPQVWRGVQQAIEQHSTYSGEFRTVEPLPGGRPRWVQVFARGIFDEATGEVIRFVGLHLDITRRKEAEARVEHMALHDALTDLPNRTFFRERLHDEIGRISRGGGHFAVLCLDLDRFKAVNDTFGHPVGDALLRCVAERLNQIVRERGTVARLSGDEFVVILPGLPDLTTASMIAQEIIGAIREPFDLDGCMAHIGVSIGIAAGPQDGDDADTLFKNADIALYRAKAAGRNVFRFYEAGMDAAVAARNLLELDMREAIASGGFSLHYQPVVDLTKGGIGGFEALLRWQHPVRGAISPAEFIPIAEESGLIVPLGEWALREACCAAAAWPSDVRVAVNVSAVQFQQPGLEQSVVKALLASSLAPSRLELEITESVLLTDAETVIAILHRLRALGVRIALDDFGTGYSSLSYLRQFPFDKIKIDRSFIREIAEPNTAAIIRAVVALGTRLGIAITAEGVETADQLERVRLKGCTEVQGYLFSRPLPAAEALQFAQTGKWDAAA</sequence>
<dbReference type="SMART" id="SM00086">
    <property type="entry name" value="PAC"/>
    <property type="match status" value="2"/>
</dbReference>
<dbReference type="InterPro" id="IPR029787">
    <property type="entry name" value="Nucleotide_cyclase"/>
</dbReference>
<dbReference type="InterPro" id="IPR000014">
    <property type="entry name" value="PAS"/>
</dbReference>
<dbReference type="CDD" id="cd01949">
    <property type="entry name" value="GGDEF"/>
    <property type="match status" value="1"/>
</dbReference>
<dbReference type="InterPro" id="IPR043128">
    <property type="entry name" value="Rev_trsase/Diguanyl_cyclase"/>
</dbReference>
<dbReference type="InterPro" id="IPR035965">
    <property type="entry name" value="PAS-like_dom_sf"/>
</dbReference>
<dbReference type="Gene3D" id="2.10.70.100">
    <property type="match status" value="1"/>
</dbReference>
<dbReference type="CDD" id="cd01948">
    <property type="entry name" value="EAL"/>
    <property type="match status" value="1"/>
</dbReference>
<dbReference type="EMBL" id="CP029550">
    <property type="protein sequence ID" value="AWN41282.1"/>
    <property type="molecule type" value="Genomic_DNA"/>
</dbReference>
<evidence type="ECO:0008006" key="7">
    <source>
        <dbReference type="Google" id="ProtNLM"/>
    </source>
</evidence>
<dbReference type="InterPro" id="IPR013655">
    <property type="entry name" value="PAS_fold_3"/>
</dbReference>
<dbReference type="InterPro" id="IPR052155">
    <property type="entry name" value="Biofilm_reg_signaling"/>
</dbReference>
<dbReference type="InterPro" id="IPR001610">
    <property type="entry name" value="PAC"/>
</dbReference>
<dbReference type="InterPro" id="IPR000700">
    <property type="entry name" value="PAS-assoc_C"/>
</dbReference>
<dbReference type="CDD" id="cd18773">
    <property type="entry name" value="PDC1_HK_sensor"/>
    <property type="match status" value="1"/>
</dbReference>
<reference evidence="6" key="1">
    <citation type="submission" date="2018-05" db="EMBL/GenBank/DDBJ databases">
        <title>Complete Genome Sequence of Methylobacterium sp. 17SD2-17.</title>
        <authorList>
            <person name="Srinivasan S."/>
        </authorList>
    </citation>
    <scope>NUCLEOTIDE SEQUENCE [LARGE SCALE GENOMIC DNA]</scope>
    <source>
        <strain evidence="6">17SD2-17</strain>
    </source>
</reference>
<keyword evidence="6" id="KW-1185">Reference proteome</keyword>
<feature type="transmembrane region" description="Helical" evidence="1">
    <location>
        <begin position="77"/>
        <end position="103"/>
    </location>
</feature>
<keyword evidence="1" id="KW-0472">Membrane</keyword>
<evidence type="ECO:0000313" key="6">
    <source>
        <dbReference type="Proteomes" id="UP000245926"/>
    </source>
</evidence>
<dbReference type="KEGG" id="mets:DK389_13110"/>
<dbReference type="SMART" id="SM00267">
    <property type="entry name" value="GGDEF"/>
    <property type="match status" value="1"/>
</dbReference>
<dbReference type="SMART" id="SM00052">
    <property type="entry name" value="EAL"/>
    <property type="match status" value="1"/>
</dbReference>
<dbReference type="GO" id="GO:0003824">
    <property type="term" value="F:catalytic activity"/>
    <property type="evidence" value="ECO:0007669"/>
    <property type="project" value="UniProtKB-ARBA"/>
</dbReference>
<dbReference type="Gene3D" id="3.30.450.20">
    <property type="entry name" value="PAS domain"/>
    <property type="match status" value="3"/>
</dbReference>
<dbReference type="InterPro" id="IPR035919">
    <property type="entry name" value="EAL_sf"/>
</dbReference>
<dbReference type="NCBIfam" id="TIGR00254">
    <property type="entry name" value="GGDEF"/>
    <property type="match status" value="1"/>
</dbReference>
<name>A0A2U8W7C5_9HYPH</name>
<dbReference type="PROSITE" id="PS50883">
    <property type="entry name" value="EAL"/>
    <property type="match status" value="1"/>
</dbReference>
<protein>
    <recommendedName>
        <fullName evidence="7">EAL domain-containing protein</fullName>
    </recommendedName>
</protein>
<dbReference type="InterPro" id="IPR000160">
    <property type="entry name" value="GGDEF_dom"/>
</dbReference>
<dbReference type="Gene3D" id="3.20.20.450">
    <property type="entry name" value="EAL domain"/>
    <property type="match status" value="1"/>
</dbReference>
<dbReference type="PROSITE" id="PS50113">
    <property type="entry name" value="PAC"/>
    <property type="match status" value="2"/>
</dbReference>
<dbReference type="SUPFAM" id="SSF55073">
    <property type="entry name" value="Nucleotide cyclase"/>
    <property type="match status" value="1"/>
</dbReference>
<dbReference type="SUPFAM" id="SSF55785">
    <property type="entry name" value="PYP-like sensor domain (PAS domain)"/>
    <property type="match status" value="2"/>
</dbReference>
<evidence type="ECO:0000313" key="5">
    <source>
        <dbReference type="EMBL" id="AWN41282.1"/>
    </source>
</evidence>
<dbReference type="FunFam" id="3.30.70.270:FF:000001">
    <property type="entry name" value="Diguanylate cyclase domain protein"/>
    <property type="match status" value="1"/>
</dbReference>
<evidence type="ECO:0000259" key="4">
    <source>
        <dbReference type="PROSITE" id="PS50887"/>
    </source>
</evidence>
<dbReference type="SUPFAM" id="SSF141868">
    <property type="entry name" value="EAL domain-like"/>
    <property type="match status" value="1"/>
</dbReference>
<dbReference type="CDD" id="cd00130">
    <property type="entry name" value="PAS"/>
    <property type="match status" value="1"/>
</dbReference>
<dbReference type="Pfam" id="PF00563">
    <property type="entry name" value="EAL"/>
    <property type="match status" value="1"/>
</dbReference>
<dbReference type="InterPro" id="IPR001633">
    <property type="entry name" value="EAL_dom"/>
</dbReference>
<dbReference type="NCBIfam" id="TIGR00229">
    <property type="entry name" value="sensory_box"/>
    <property type="match status" value="1"/>
</dbReference>
<keyword evidence="1" id="KW-0812">Transmembrane</keyword>
<feature type="domain" description="PAC" evidence="2">
    <location>
        <begin position="588"/>
        <end position="643"/>
    </location>
</feature>
<proteinExistence type="predicted"/>
<feature type="domain" description="EAL" evidence="3">
    <location>
        <begin position="817"/>
        <end position="1066"/>
    </location>
</feature>
<evidence type="ECO:0000256" key="1">
    <source>
        <dbReference type="SAM" id="Phobius"/>
    </source>
</evidence>
<dbReference type="Pfam" id="PF00990">
    <property type="entry name" value="GGDEF"/>
    <property type="match status" value="1"/>
</dbReference>
<dbReference type="OrthoDB" id="9814202at2"/>
<dbReference type="PANTHER" id="PTHR44757">
    <property type="entry name" value="DIGUANYLATE CYCLASE DGCP"/>
    <property type="match status" value="1"/>
</dbReference>
<organism evidence="5 6">
    <name type="scientific">Methylobacterium durans</name>
    <dbReference type="NCBI Taxonomy" id="2202825"/>
    <lineage>
        <taxon>Bacteria</taxon>
        <taxon>Pseudomonadati</taxon>
        <taxon>Pseudomonadota</taxon>
        <taxon>Alphaproteobacteria</taxon>
        <taxon>Hyphomicrobiales</taxon>
        <taxon>Methylobacteriaceae</taxon>
        <taxon>Methylobacterium</taxon>
    </lineage>
</organism>
<dbReference type="Proteomes" id="UP000245926">
    <property type="component" value="Chromosome"/>
</dbReference>